<comment type="caution">
    <text evidence="1">The sequence shown here is derived from an EMBL/GenBank/DDBJ whole genome shotgun (WGS) entry which is preliminary data.</text>
</comment>
<organism evidence="1 2">
    <name type="scientific">Ataeniobius toweri</name>
    <dbReference type="NCBI Taxonomy" id="208326"/>
    <lineage>
        <taxon>Eukaryota</taxon>
        <taxon>Metazoa</taxon>
        <taxon>Chordata</taxon>
        <taxon>Craniata</taxon>
        <taxon>Vertebrata</taxon>
        <taxon>Euteleostomi</taxon>
        <taxon>Actinopterygii</taxon>
        <taxon>Neopterygii</taxon>
        <taxon>Teleostei</taxon>
        <taxon>Neoteleostei</taxon>
        <taxon>Acanthomorphata</taxon>
        <taxon>Ovalentaria</taxon>
        <taxon>Atherinomorphae</taxon>
        <taxon>Cyprinodontiformes</taxon>
        <taxon>Goodeidae</taxon>
        <taxon>Ataeniobius</taxon>
    </lineage>
</organism>
<protein>
    <submittedName>
        <fullName evidence="1">Uncharacterized protein</fullName>
    </submittedName>
</protein>
<dbReference type="EMBL" id="JAHUTI010023190">
    <property type="protein sequence ID" value="MED6240170.1"/>
    <property type="molecule type" value="Genomic_DNA"/>
</dbReference>
<sequence length="107" mass="11972">MMMSHLAHMLIVQNIQTTMTQSHITLNSCCNSCLPSSVCPLLALHHNHLLPPVDLLLTTADFHHQCAPSSPLTTAAFYVHEAHNTVALYLYVKSFKAHKYPSHQLLE</sequence>
<evidence type="ECO:0000313" key="1">
    <source>
        <dbReference type="EMBL" id="MED6240170.1"/>
    </source>
</evidence>
<gene>
    <name evidence="1" type="ORF">ATANTOWER_017027</name>
</gene>
<dbReference type="Proteomes" id="UP001345963">
    <property type="component" value="Unassembled WGS sequence"/>
</dbReference>
<accession>A0ABU7AQP4</accession>
<evidence type="ECO:0000313" key="2">
    <source>
        <dbReference type="Proteomes" id="UP001345963"/>
    </source>
</evidence>
<proteinExistence type="predicted"/>
<reference evidence="1 2" key="1">
    <citation type="submission" date="2021-07" db="EMBL/GenBank/DDBJ databases">
        <authorList>
            <person name="Palmer J.M."/>
        </authorList>
    </citation>
    <scope>NUCLEOTIDE SEQUENCE [LARGE SCALE GENOMIC DNA]</scope>
    <source>
        <strain evidence="1 2">AT_MEX2019</strain>
        <tissue evidence="1">Muscle</tissue>
    </source>
</reference>
<keyword evidence="2" id="KW-1185">Reference proteome</keyword>
<name>A0ABU7AQP4_9TELE</name>